<gene>
    <name evidence="2" type="ORF">HHI36_023535</name>
</gene>
<feature type="chain" id="PRO_5044891811" evidence="1">
    <location>
        <begin position="22"/>
        <end position="164"/>
    </location>
</feature>
<feature type="signal peptide" evidence="1">
    <location>
        <begin position="1"/>
        <end position="21"/>
    </location>
</feature>
<comment type="caution">
    <text evidence="2">The sequence shown here is derived from an EMBL/GenBank/DDBJ whole genome shotgun (WGS) entry which is preliminary data.</text>
</comment>
<dbReference type="AlphaFoldDB" id="A0ABD2PGV3"/>
<protein>
    <submittedName>
        <fullName evidence="2">Uncharacterized protein</fullName>
    </submittedName>
</protein>
<reference evidence="2 3" key="1">
    <citation type="journal article" date="2021" name="BMC Biol.">
        <title>Horizontally acquired antibacterial genes associated with adaptive radiation of ladybird beetles.</title>
        <authorList>
            <person name="Li H.S."/>
            <person name="Tang X.F."/>
            <person name="Huang Y.H."/>
            <person name="Xu Z.Y."/>
            <person name="Chen M.L."/>
            <person name="Du X.Y."/>
            <person name="Qiu B.Y."/>
            <person name="Chen P.T."/>
            <person name="Zhang W."/>
            <person name="Slipinski A."/>
            <person name="Escalona H.E."/>
            <person name="Waterhouse R.M."/>
            <person name="Zwick A."/>
            <person name="Pang H."/>
        </authorList>
    </citation>
    <scope>NUCLEOTIDE SEQUENCE [LARGE SCALE GENOMIC DNA]</scope>
    <source>
        <strain evidence="2">SYSU2018</strain>
    </source>
</reference>
<dbReference type="Proteomes" id="UP001516400">
    <property type="component" value="Unassembled WGS sequence"/>
</dbReference>
<keyword evidence="1" id="KW-0732">Signal</keyword>
<name>A0ABD2PGV3_9CUCU</name>
<dbReference type="EMBL" id="JABFTP020000186">
    <property type="protein sequence ID" value="KAL3290174.1"/>
    <property type="molecule type" value="Genomic_DNA"/>
</dbReference>
<evidence type="ECO:0000313" key="2">
    <source>
        <dbReference type="EMBL" id="KAL3290174.1"/>
    </source>
</evidence>
<evidence type="ECO:0000313" key="3">
    <source>
        <dbReference type="Proteomes" id="UP001516400"/>
    </source>
</evidence>
<sequence length="164" mass="18487">MLSRNFVFLCSFSILARVTDAAPAPAIPKSRQYIEPLPGYIPVYIRPGDTPLEDINLDLAEAFDSYAQKHGRFNFGRSTKEENIDNIDNFDDKPEKEKNNDGVDISDVKLQEESNNEIIPDQIHKETVINLNDLSLDVPVAIGIPDLPEPTYIHIQKIPRKPST</sequence>
<keyword evidence="3" id="KW-1185">Reference proteome</keyword>
<organism evidence="2 3">
    <name type="scientific">Cryptolaemus montrouzieri</name>
    <dbReference type="NCBI Taxonomy" id="559131"/>
    <lineage>
        <taxon>Eukaryota</taxon>
        <taxon>Metazoa</taxon>
        <taxon>Ecdysozoa</taxon>
        <taxon>Arthropoda</taxon>
        <taxon>Hexapoda</taxon>
        <taxon>Insecta</taxon>
        <taxon>Pterygota</taxon>
        <taxon>Neoptera</taxon>
        <taxon>Endopterygota</taxon>
        <taxon>Coleoptera</taxon>
        <taxon>Polyphaga</taxon>
        <taxon>Cucujiformia</taxon>
        <taxon>Coccinelloidea</taxon>
        <taxon>Coccinellidae</taxon>
        <taxon>Scymninae</taxon>
        <taxon>Scymnini</taxon>
        <taxon>Cryptolaemus</taxon>
    </lineage>
</organism>
<proteinExistence type="predicted"/>
<evidence type="ECO:0000256" key="1">
    <source>
        <dbReference type="SAM" id="SignalP"/>
    </source>
</evidence>
<accession>A0ABD2PGV3</accession>